<keyword evidence="4" id="KW-1185">Reference proteome</keyword>
<evidence type="ECO:0008006" key="5">
    <source>
        <dbReference type="Google" id="ProtNLM"/>
    </source>
</evidence>
<accession>A0A975SKM3</accession>
<evidence type="ECO:0000313" key="3">
    <source>
        <dbReference type="EMBL" id="QWT48081.1"/>
    </source>
</evidence>
<feature type="region of interest" description="Disordered" evidence="1">
    <location>
        <begin position="313"/>
        <end position="348"/>
    </location>
</feature>
<name>A0A975SKM3_9RHOO</name>
<protein>
    <recommendedName>
        <fullName evidence="5">Beta-lactamase</fullName>
    </recommendedName>
</protein>
<feature type="compositionally biased region" description="Basic and acidic residues" evidence="1">
    <location>
        <begin position="331"/>
        <end position="348"/>
    </location>
</feature>
<reference evidence="3" key="1">
    <citation type="submission" date="2020-11" db="EMBL/GenBank/DDBJ databases">
        <title>Azospira inquinata sp. nov.</title>
        <authorList>
            <person name="Moe W.M."/>
            <person name="Mikes M.C."/>
        </authorList>
    </citation>
    <scope>NUCLEOTIDE SEQUENCE</scope>
    <source>
        <strain evidence="3">Azo-3</strain>
    </source>
</reference>
<feature type="chain" id="PRO_5037307054" description="Beta-lactamase" evidence="2">
    <location>
        <begin position="27"/>
        <end position="348"/>
    </location>
</feature>
<dbReference type="KEGG" id="aiq:Azoinq_09370"/>
<evidence type="ECO:0000313" key="4">
    <source>
        <dbReference type="Proteomes" id="UP000683428"/>
    </source>
</evidence>
<organism evidence="3 4">
    <name type="scientific">Azospira inquinata</name>
    <dbReference type="NCBI Taxonomy" id="2785627"/>
    <lineage>
        <taxon>Bacteria</taxon>
        <taxon>Pseudomonadati</taxon>
        <taxon>Pseudomonadota</taxon>
        <taxon>Betaproteobacteria</taxon>
        <taxon>Rhodocyclales</taxon>
        <taxon>Rhodocyclaceae</taxon>
        <taxon>Azospira</taxon>
    </lineage>
</organism>
<evidence type="ECO:0000256" key="2">
    <source>
        <dbReference type="SAM" id="SignalP"/>
    </source>
</evidence>
<dbReference type="EMBL" id="CP064782">
    <property type="protein sequence ID" value="QWT48081.1"/>
    <property type="molecule type" value="Genomic_DNA"/>
</dbReference>
<dbReference type="AlphaFoldDB" id="A0A975SKM3"/>
<sequence>MIKLRPSAPRAWATALLLAATLPALAAPDIQAAKRVLDSAPVCQNLGDYYWEIGDAKGVIASGSKGTRVQARNPLPIASASKWIFGAFVVETTKGHLSPAQIQALEMGSGFDSFNPFFCRGAKNIEECLGRRANGHQDPAKVGVFNYNEGHDAKLAMDLGLGQLDLQSLALTWNATLNSGSDIHFLSPEPAGGLSMSPAAYGDFLRRLLAGKLQLSRYLGYQPVCTDAASCPGKAAHSPVPRAWHYSLNHWVEDDPQGDGAFSSAGAFGFYPWISGDKRYYGIFARLAIQPKSGVVSANCGIAMRAALFHTPTPAPMDVSGPENGGRGKHPLLDRLRERRERAPAAPN</sequence>
<proteinExistence type="predicted"/>
<dbReference type="RefSeq" id="WP_216129721.1">
    <property type="nucleotide sequence ID" value="NZ_CP064782.1"/>
</dbReference>
<evidence type="ECO:0000256" key="1">
    <source>
        <dbReference type="SAM" id="MobiDB-lite"/>
    </source>
</evidence>
<dbReference type="Proteomes" id="UP000683428">
    <property type="component" value="Chromosome"/>
</dbReference>
<gene>
    <name evidence="3" type="ORF">Azoinq_09370</name>
</gene>
<keyword evidence="2" id="KW-0732">Signal</keyword>
<feature type="signal peptide" evidence="2">
    <location>
        <begin position="1"/>
        <end position="26"/>
    </location>
</feature>